<accession>A0A553IDY5</accession>
<name>A0A553IDY5_9PEZI</name>
<comment type="caution">
    <text evidence="1">The sequence shown here is derived from an EMBL/GenBank/DDBJ whole genome shotgun (WGS) entry which is preliminary data.</text>
</comment>
<reference evidence="2" key="1">
    <citation type="submission" date="2019-06" db="EMBL/GenBank/DDBJ databases">
        <title>Draft genome sequence of the griseofulvin-producing fungus Xylaria cubensis strain G536.</title>
        <authorList>
            <person name="Mead M.E."/>
            <person name="Raja H.A."/>
            <person name="Steenwyk J.L."/>
            <person name="Knowles S.L."/>
            <person name="Oberlies N.H."/>
            <person name="Rokas A."/>
        </authorList>
    </citation>
    <scope>NUCLEOTIDE SEQUENCE [LARGE SCALE GENOMIC DNA]</scope>
    <source>
        <strain evidence="2">G536</strain>
    </source>
</reference>
<organism evidence="1 2">
    <name type="scientific">Xylaria flabelliformis</name>
    <dbReference type="NCBI Taxonomy" id="2512241"/>
    <lineage>
        <taxon>Eukaryota</taxon>
        <taxon>Fungi</taxon>
        <taxon>Dikarya</taxon>
        <taxon>Ascomycota</taxon>
        <taxon>Pezizomycotina</taxon>
        <taxon>Sordariomycetes</taxon>
        <taxon>Xylariomycetidae</taxon>
        <taxon>Xylariales</taxon>
        <taxon>Xylariaceae</taxon>
        <taxon>Xylaria</taxon>
    </lineage>
</organism>
<evidence type="ECO:0000313" key="2">
    <source>
        <dbReference type="Proteomes" id="UP000319160"/>
    </source>
</evidence>
<sequence>MLRGHAIDRRASTQREFWWGFLWGDDRVVHDGDIKDRRTTWSQSGLSITTLQQVHQNYSFLRACFAKPNYVYGPNLVPVLGLQ</sequence>
<gene>
    <name evidence="1" type="ORF">FHL15_000486</name>
</gene>
<evidence type="ECO:0000313" key="1">
    <source>
        <dbReference type="EMBL" id="TRX98412.1"/>
    </source>
</evidence>
<keyword evidence="2" id="KW-1185">Reference proteome</keyword>
<proteinExistence type="predicted"/>
<dbReference type="Proteomes" id="UP000319160">
    <property type="component" value="Unassembled WGS sequence"/>
</dbReference>
<dbReference type="EMBL" id="VFLP01000002">
    <property type="protein sequence ID" value="TRX98412.1"/>
    <property type="molecule type" value="Genomic_DNA"/>
</dbReference>
<dbReference type="AlphaFoldDB" id="A0A553IDY5"/>
<protein>
    <submittedName>
        <fullName evidence="1">Uncharacterized protein</fullName>
    </submittedName>
</protein>